<protein>
    <recommendedName>
        <fullName evidence="3">UspA domain-containing protein</fullName>
    </recommendedName>
</protein>
<name>A0A4P9W9Q8_9FUNG</name>
<dbReference type="Proteomes" id="UP000269721">
    <property type="component" value="Unassembled WGS sequence"/>
</dbReference>
<dbReference type="AlphaFoldDB" id="A0A4P9W9Q8"/>
<organism evidence="1 2">
    <name type="scientific">Blyttiomyces helicus</name>
    <dbReference type="NCBI Taxonomy" id="388810"/>
    <lineage>
        <taxon>Eukaryota</taxon>
        <taxon>Fungi</taxon>
        <taxon>Fungi incertae sedis</taxon>
        <taxon>Chytridiomycota</taxon>
        <taxon>Chytridiomycota incertae sedis</taxon>
        <taxon>Chytridiomycetes</taxon>
        <taxon>Chytridiomycetes incertae sedis</taxon>
        <taxon>Blyttiomyces</taxon>
    </lineage>
</organism>
<dbReference type="OrthoDB" id="843225at2759"/>
<evidence type="ECO:0008006" key="3">
    <source>
        <dbReference type="Google" id="ProtNLM"/>
    </source>
</evidence>
<accession>A0A4P9W9Q8</accession>
<dbReference type="Gene3D" id="3.40.50.12370">
    <property type="match status" value="1"/>
</dbReference>
<dbReference type="EMBL" id="KZ996397">
    <property type="protein sequence ID" value="RKO88922.1"/>
    <property type="molecule type" value="Genomic_DNA"/>
</dbReference>
<reference evidence="2" key="1">
    <citation type="journal article" date="2018" name="Nat. Microbiol.">
        <title>Leveraging single-cell genomics to expand the fungal tree of life.</title>
        <authorList>
            <person name="Ahrendt S.R."/>
            <person name="Quandt C.A."/>
            <person name="Ciobanu D."/>
            <person name="Clum A."/>
            <person name="Salamov A."/>
            <person name="Andreopoulos B."/>
            <person name="Cheng J.F."/>
            <person name="Woyke T."/>
            <person name="Pelin A."/>
            <person name="Henrissat B."/>
            <person name="Reynolds N.K."/>
            <person name="Benny G.L."/>
            <person name="Smith M.E."/>
            <person name="James T.Y."/>
            <person name="Grigoriev I.V."/>
        </authorList>
    </citation>
    <scope>NUCLEOTIDE SEQUENCE [LARGE SCALE GENOMIC DNA]</scope>
</reference>
<keyword evidence="2" id="KW-1185">Reference proteome</keyword>
<evidence type="ECO:0000313" key="2">
    <source>
        <dbReference type="Proteomes" id="UP000269721"/>
    </source>
</evidence>
<gene>
    <name evidence="1" type="ORF">BDK51DRAFT_27634</name>
</gene>
<proteinExistence type="predicted"/>
<feature type="non-terminal residue" evidence="1">
    <location>
        <position position="107"/>
    </location>
</feature>
<sequence length="107" mass="11292">MATPTSPTTPVETLNNAKGAPTDKTVAFALDESAHSVSALEWTFDYILGAGDKLVVLTVTPESVEATSSRVKSLLRAVWETRNKDVTMSLKVVAGQAGKVGEILCAE</sequence>
<evidence type="ECO:0000313" key="1">
    <source>
        <dbReference type="EMBL" id="RKO88922.1"/>
    </source>
</evidence>
<dbReference type="SUPFAM" id="SSF52402">
    <property type="entry name" value="Adenine nucleotide alpha hydrolases-like"/>
    <property type="match status" value="1"/>
</dbReference>